<proteinExistence type="predicted"/>
<evidence type="ECO:0000313" key="6">
    <source>
        <dbReference type="Proteomes" id="UP000007875"/>
    </source>
</evidence>
<keyword evidence="2" id="KW-1015">Disulfide bond</keyword>
<dbReference type="Proteomes" id="UP000007875">
    <property type="component" value="Unassembled WGS sequence"/>
</dbReference>
<dbReference type="PROSITE" id="PS50026">
    <property type="entry name" value="EGF_3"/>
    <property type="match status" value="1"/>
</dbReference>
<accession>H2ZNK0</accession>
<keyword evidence="6" id="KW-1185">Reference proteome</keyword>
<reference evidence="5" key="3">
    <citation type="submission" date="2025-09" db="UniProtKB">
        <authorList>
            <consortium name="Ensembl"/>
        </authorList>
    </citation>
    <scope>IDENTIFICATION</scope>
</reference>
<name>H2ZNK0_CIOSA</name>
<dbReference type="AlphaFoldDB" id="H2ZNK0"/>
<evidence type="ECO:0000313" key="5">
    <source>
        <dbReference type="Ensembl" id="ENSCSAVP00000019166.1"/>
    </source>
</evidence>
<dbReference type="InParanoid" id="H2ZNK0"/>
<comment type="caution">
    <text evidence="3">Lacks conserved residue(s) required for the propagation of feature annotation.</text>
</comment>
<evidence type="ECO:0000256" key="1">
    <source>
        <dbReference type="ARBA" id="ARBA00022536"/>
    </source>
</evidence>
<dbReference type="Pfam" id="PF12947">
    <property type="entry name" value="EGF_3"/>
    <property type="match status" value="1"/>
</dbReference>
<dbReference type="HOGENOM" id="CLU_2548729_0_0_1"/>
<dbReference type="GeneTree" id="ENSGT00660000097101"/>
<organism evidence="5 6">
    <name type="scientific">Ciona savignyi</name>
    <name type="common">Pacific transparent sea squirt</name>
    <dbReference type="NCBI Taxonomy" id="51511"/>
    <lineage>
        <taxon>Eukaryota</taxon>
        <taxon>Metazoa</taxon>
        <taxon>Chordata</taxon>
        <taxon>Tunicata</taxon>
        <taxon>Ascidiacea</taxon>
        <taxon>Phlebobranchia</taxon>
        <taxon>Cionidae</taxon>
        <taxon>Ciona</taxon>
    </lineage>
</organism>
<dbReference type="Ensembl" id="ENSCSAVT00000019373.1">
    <property type="protein sequence ID" value="ENSCSAVP00000019166.1"/>
    <property type="gene ID" value="ENSCSAVG00000011260.1"/>
</dbReference>
<evidence type="ECO:0000259" key="4">
    <source>
        <dbReference type="PROSITE" id="PS50026"/>
    </source>
</evidence>
<dbReference type="Gene3D" id="2.10.25.10">
    <property type="entry name" value="Laminin"/>
    <property type="match status" value="1"/>
</dbReference>
<dbReference type="SUPFAM" id="SSF57196">
    <property type="entry name" value="EGF/Laminin"/>
    <property type="match status" value="1"/>
</dbReference>
<feature type="domain" description="EGF-like" evidence="4">
    <location>
        <begin position="45"/>
        <end position="82"/>
    </location>
</feature>
<dbReference type="InterPro" id="IPR000742">
    <property type="entry name" value="EGF"/>
</dbReference>
<dbReference type="InterPro" id="IPR024731">
    <property type="entry name" value="NELL2-like_EGF"/>
</dbReference>
<reference evidence="5" key="2">
    <citation type="submission" date="2025-08" db="UniProtKB">
        <authorList>
            <consortium name="Ensembl"/>
        </authorList>
    </citation>
    <scope>IDENTIFICATION</scope>
</reference>
<evidence type="ECO:0000256" key="2">
    <source>
        <dbReference type="ARBA" id="ARBA00023157"/>
    </source>
</evidence>
<protein>
    <recommendedName>
        <fullName evidence="4">EGF-like domain-containing protein</fullName>
    </recommendedName>
</protein>
<sequence length="83" mass="8789">MSKMLSDMLSGMNDTDQRIAAVFERGFVRAMQNGNSNYTNADSASGDACLENNCDTNAHCITTNGGGYSCICNPGYQGNGMTC</sequence>
<evidence type="ECO:0000256" key="3">
    <source>
        <dbReference type="PROSITE-ProRule" id="PRU00076"/>
    </source>
</evidence>
<dbReference type="CDD" id="cd00054">
    <property type="entry name" value="EGF_CA"/>
    <property type="match status" value="1"/>
</dbReference>
<reference evidence="6" key="1">
    <citation type="submission" date="2003-08" db="EMBL/GenBank/DDBJ databases">
        <authorList>
            <person name="Birren B."/>
            <person name="Nusbaum C."/>
            <person name="Abebe A."/>
            <person name="Abouelleil A."/>
            <person name="Adekoya E."/>
            <person name="Ait-zahra M."/>
            <person name="Allen N."/>
            <person name="Allen T."/>
            <person name="An P."/>
            <person name="Anderson M."/>
            <person name="Anderson S."/>
            <person name="Arachchi H."/>
            <person name="Armbruster J."/>
            <person name="Bachantsang P."/>
            <person name="Baldwin J."/>
            <person name="Barry A."/>
            <person name="Bayul T."/>
            <person name="Blitshsteyn B."/>
            <person name="Bloom T."/>
            <person name="Blye J."/>
            <person name="Boguslavskiy L."/>
            <person name="Borowsky M."/>
            <person name="Boukhgalter B."/>
            <person name="Brunache A."/>
            <person name="Butler J."/>
            <person name="Calixte N."/>
            <person name="Calvo S."/>
            <person name="Camarata J."/>
            <person name="Campo K."/>
            <person name="Chang J."/>
            <person name="Cheshatsang Y."/>
            <person name="Citroen M."/>
            <person name="Collymore A."/>
            <person name="Considine T."/>
            <person name="Cook A."/>
            <person name="Cooke P."/>
            <person name="Corum B."/>
            <person name="Cuomo C."/>
            <person name="David R."/>
            <person name="Dawoe T."/>
            <person name="Degray S."/>
            <person name="Dodge S."/>
            <person name="Dooley K."/>
            <person name="Dorje P."/>
            <person name="Dorjee K."/>
            <person name="Dorris L."/>
            <person name="Duffey N."/>
            <person name="Dupes A."/>
            <person name="Elkins T."/>
            <person name="Engels R."/>
            <person name="Erickson J."/>
            <person name="Farina A."/>
            <person name="Faro S."/>
            <person name="Ferreira P."/>
            <person name="Fischer H."/>
            <person name="Fitzgerald M."/>
            <person name="Foley K."/>
            <person name="Gage D."/>
            <person name="Galagan J."/>
            <person name="Gearin G."/>
            <person name="Gnerre S."/>
            <person name="Gnirke A."/>
            <person name="Goyette A."/>
            <person name="Graham J."/>
            <person name="Grandbois E."/>
            <person name="Gyaltsen K."/>
            <person name="Hafez N."/>
            <person name="Hagopian D."/>
            <person name="Hagos B."/>
            <person name="Hall J."/>
            <person name="Hatcher B."/>
            <person name="Heller A."/>
            <person name="Higgins H."/>
            <person name="Honan T."/>
            <person name="Horn A."/>
            <person name="Houde N."/>
            <person name="Hughes L."/>
            <person name="Hulme W."/>
            <person name="Husby E."/>
            <person name="Iliev I."/>
            <person name="Jaffe D."/>
            <person name="Jones C."/>
            <person name="Kamal M."/>
            <person name="Kamat A."/>
            <person name="Kamvysselis M."/>
            <person name="Karlsson E."/>
            <person name="Kells C."/>
            <person name="Kieu A."/>
            <person name="Kisner P."/>
            <person name="Kodira C."/>
            <person name="Kulbokas E."/>
            <person name="Labutti K."/>
            <person name="Lama D."/>
            <person name="Landers T."/>
            <person name="Leger J."/>
            <person name="Levine S."/>
            <person name="Lewis D."/>
            <person name="Lewis T."/>
            <person name="Lindblad-toh K."/>
            <person name="Liu X."/>
            <person name="Lokyitsang T."/>
            <person name="Lokyitsang Y."/>
            <person name="Lucien O."/>
            <person name="Lui A."/>
            <person name="Ma L.J."/>
            <person name="Mabbitt R."/>
            <person name="Macdonald J."/>
            <person name="Maclean C."/>
            <person name="Major J."/>
            <person name="Manning J."/>
            <person name="Marabella R."/>
            <person name="Maru K."/>
            <person name="Matthews C."/>
            <person name="Mauceli E."/>
            <person name="Mccarthy M."/>
            <person name="Mcdonough S."/>
            <person name="Mcghee T."/>
            <person name="Meldrim J."/>
            <person name="Meneus L."/>
            <person name="Mesirov J."/>
            <person name="Mihalev A."/>
            <person name="Mihova T."/>
            <person name="Mikkelsen T."/>
            <person name="Mlenga V."/>
            <person name="Moru K."/>
            <person name="Mozes J."/>
            <person name="Mulrain L."/>
            <person name="Munson G."/>
            <person name="Naylor J."/>
            <person name="Newes C."/>
            <person name="Nguyen C."/>
            <person name="Nguyen N."/>
            <person name="Nguyen T."/>
            <person name="Nicol R."/>
            <person name="Nielsen C."/>
            <person name="Nizzari M."/>
            <person name="Norbu C."/>
            <person name="Norbu N."/>
            <person name="O'donnell P."/>
            <person name="Okoawo O."/>
            <person name="O'leary S."/>
            <person name="Omotosho B."/>
            <person name="O'neill K."/>
            <person name="Osman S."/>
            <person name="Parker S."/>
            <person name="Perrin D."/>
            <person name="Phunkhang P."/>
            <person name="Piqani B."/>
            <person name="Purcell S."/>
            <person name="Rachupka T."/>
            <person name="Ramasamy U."/>
            <person name="Rameau R."/>
            <person name="Ray V."/>
            <person name="Raymond C."/>
            <person name="Retta R."/>
            <person name="Richardson S."/>
            <person name="Rise C."/>
            <person name="Rodriguez J."/>
            <person name="Rogers J."/>
            <person name="Rogov P."/>
            <person name="Rutman M."/>
            <person name="Schupbach R."/>
            <person name="Seaman C."/>
            <person name="Settipalli S."/>
            <person name="Sharpe T."/>
            <person name="Sheridan J."/>
            <person name="Sherpa N."/>
            <person name="Shi J."/>
            <person name="Smirnov S."/>
            <person name="Smith C."/>
            <person name="Sougnez C."/>
            <person name="Spencer B."/>
            <person name="Stalker J."/>
            <person name="Stange-thomann N."/>
            <person name="Stavropoulos S."/>
            <person name="Stetson K."/>
            <person name="Stone C."/>
            <person name="Stone S."/>
            <person name="Stubbs M."/>
            <person name="Talamas J."/>
            <person name="Tchuinga P."/>
            <person name="Tenzing P."/>
            <person name="Tesfaye S."/>
            <person name="Theodore J."/>
            <person name="Thoulutsang Y."/>
            <person name="Topham K."/>
            <person name="Towey S."/>
            <person name="Tsamla T."/>
            <person name="Tsomo N."/>
            <person name="Vallee D."/>
            <person name="Vassiliev H."/>
            <person name="Venkataraman V."/>
            <person name="Vinson J."/>
            <person name="Vo A."/>
            <person name="Wade C."/>
            <person name="Wang S."/>
            <person name="Wangchuk T."/>
            <person name="Wangdi T."/>
            <person name="Whittaker C."/>
            <person name="Wilkinson J."/>
            <person name="Wu Y."/>
            <person name="Wyman D."/>
            <person name="Yadav S."/>
            <person name="Yang S."/>
            <person name="Yang X."/>
            <person name="Yeager S."/>
            <person name="Yee E."/>
            <person name="Young G."/>
            <person name="Zainoun J."/>
            <person name="Zembeck L."/>
            <person name="Zimmer A."/>
            <person name="Zody M."/>
            <person name="Lander E."/>
        </authorList>
    </citation>
    <scope>NUCLEOTIDE SEQUENCE [LARGE SCALE GENOMIC DNA]</scope>
</reference>
<keyword evidence="1 3" id="KW-0245">EGF-like domain</keyword>